<dbReference type="Proteomes" id="UP000192247">
    <property type="component" value="Unassembled WGS sequence"/>
</dbReference>
<keyword evidence="1" id="KW-0472">Membrane</keyword>
<accession>A0A1V9XFU8</accession>
<evidence type="ECO:0000256" key="1">
    <source>
        <dbReference type="SAM" id="Phobius"/>
    </source>
</evidence>
<reference evidence="2 3" key="1">
    <citation type="journal article" date="2017" name="Gigascience">
        <title>Draft genome of the honey bee ectoparasitic mite, Tropilaelaps mercedesae, is shaped by the parasitic life history.</title>
        <authorList>
            <person name="Dong X."/>
            <person name="Armstrong S.D."/>
            <person name="Xia D."/>
            <person name="Makepeace B.L."/>
            <person name="Darby A.C."/>
            <person name="Kadowaki T."/>
        </authorList>
    </citation>
    <scope>NUCLEOTIDE SEQUENCE [LARGE SCALE GENOMIC DNA]</scope>
    <source>
        <strain evidence="2">Wuxi-XJTLU</strain>
    </source>
</reference>
<protein>
    <submittedName>
        <fullName evidence="2">Cyclic nucleotide-gated olfactory channel-like</fullName>
    </submittedName>
</protein>
<proteinExistence type="predicted"/>
<comment type="caution">
    <text evidence="2">The sequence shown here is derived from an EMBL/GenBank/DDBJ whole genome shotgun (WGS) entry which is preliminary data.</text>
</comment>
<evidence type="ECO:0000313" key="3">
    <source>
        <dbReference type="Proteomes" id="UP000192247"/>
    </source>
</evidence>
<dbReference type="OrthoDB" id="421226at2759"/>
<keyword evidence="1" id="KW-1133">Transmembrane helix</keyword>
<dbReference type="EMBL" id="MNPL01012212">
    <property type="protein sequence ID" value="OQR72248.1"/>
    <property type="molecule type" value="Genomic_DNA"/>
</dbReference>
<evidence type="ECO:0000313" key="2">
    <source>
        <dbReference type="EMBL" id="OQR72248.1"/>
    </source>
</evidence>
<organism evidence="2 3">
    <name type="scientific">Tropilaelaps mercedesae</name>
    <dbReference type="NCBI Taxonomy" id="418985"/>
    <lineage>
        <taxon>Eukaryota</taxon>
        <taxon>Metazoa</taxon>
        <taxon>Ecdysozoa</taxon>
        <taxon>Arthropoda</taxon>
        <taxon>Chelicerata</taxon>
        <taxon>Arachnida</taxon>
        <taxon>Acari</taxon>
        <taxon>Parasitiformes</taxon>
        <taxon>Mesostigmata</taxon>
        <taxon>Gamasina</taxon>
        <taxon>Dermanyssoidea</taxon>
        <taxon>Laelapidae</taxon>
        <taxon>Tropilaelaps</taxon>
    </lineage>
</organism>
<name>A0A1V9XFU8_9ACAR</name>
<keyword evidence="3" id="KW-1185">Reference proteome</keyword>
<dbReference type="InParanoid" id="A0A1V9XFU8"/>
<dbReference type="AlphaFoldDB" id="A0A1V9XFU8"/>
<sequence length="47" mass="5302">MRAYAPILISLQIIPIVVIFLFSGQVGNVITNRNASRLEFERLLVSE</sequence>
<gene>
    <name evidence="2" type="ORF">BIW11_10509</name>
</gene>
<keyword evidence="1" id="KW-0812">Transmembrane</keyword>
<feature type="transmembrane region" description="Helical" evidence="1">
    <location>
        <begin position="6"/>
        <end position="30"/>
    </location>
</feature>